<dbReference type="Proteomes" id="UP000244336">
    <property type="component" value="Chromosome 4"/>
</dbReference>
<dbReference type="PROSITE" id="PS50158">
    <property type="entry name" value="ZF_CCHC"/>
    <property type="match status" value="1"/>
</dbReference>
<dbReference type="Gene3D" id="4.10.60.10">
    <property type="entry name" value="Zinc finger, CCHC-type"/>
    <property type="match status" value="1"/>
</dbReference>
<keyword evidence="1" id="KW-0479">Metal-binding</keyword>
<protein>
    <recommendedName>
        <fullName evidence="2">CCHC-type domain-containing protein</fullName>
    </recommendedName>
</protein>
<reference evidence="3 4" key="1">
    <citation type="submission" date="2018-04" db="EMBL/GenBank/DDBJ databases">
        <title>WGS assembly of Panicum hallii var. hallii HAL2.</title>
        <authorList>
            <person name="Lovell J."/>
            <person name="Jenkins J."/>
            <person name="Lowry D."/>
            <person name="Mamidi S."/>
            <person name="Sreedasyam A."/>
            <person name="Weng X."/>
            <person name="Barry K."/>
            <person name="Bonette J."/>
            <person name="Campitelli B."/>
            <person name="Daum C."/>
            <person name="Gordon S."/>
            <person name="Gould B."/>
            <person name="Lipzen A."/>
            <person name="MacQueen A."/>
            <person name="Palacio-Mejia J."/>
            <person name="Plott C."/>
            <person name="Shakirov E."/>
            <person name="Shu S."/>
            <person name="Yoshinaga Y."/>
            <person name="Zane M."/>
            <person name="Rokhsar D."/>
            <person name="Grimwood J."/>
            <person name="Schmutz J."/>
            <person name="Juenger T."/>
        </authorList>
    </citation>
    <scope>NUCLEOTIDE SEQUENCE [LARGE SCALE GENOMIC DNA]</scope>
    <source>
        <strain evidence="4">cv. HAL2</strain>
    </source>
</reference>
<dbReference type="GO" id="GO:0003676">
    <property type="term" value="F:nucleic acid binding"/>
    <property type="evidence" value="ECO:0007669"/>
    <property type="project" value="InterPro"/>
</dbReference>
<keyword evidence="1" id="KW-0862">Zinc</keyword>
<name>A0A2T7DYS2_9POAL</name>
<dbReference type="SUPFAM" id="SSF57756">
    <property type="entry name" value="Retrovirus zinc finger-like domains"/>
    <property type="match status" value="1"/>
</dbReference>
<dbReference type="GO" id="GO:0008270">
    <property type="term" value="F:zinc ion binding"/>
    <property type="evidence" value="ECO:0007669"/>
    <property type="project" value="UniProtKB-KW"/>
</dbReference>
<evidence type="ECO:0000313" key="3">
    <source>
        <dbReference type="EMBL" id="PUZ60736.1"/>
    </source>
</evidence>
<keyword evidence="1" id="KW-0863">Zinc-finger</keyword>
<dbReference type="Gramene" id="PUZ60736">
    <property type="protein sequence ID" value="PUZ60736"/>
    <property type="gene ID" value="GQ55_4G176900"/>
</dbReference>
<gene>
    <name evidence="3" type="ORF">GQ55_4G176900</name>
</gene>
<feature type="domain" description="CCHC-type" evidence="2">
    <location>
        <begin position="23"/>
        <end position="38"/>
    </location>
</feature>
<dbReference type="PANTHER" id="PTHR33170">
    <property type="entry name" value="DUF4283 DOMAIN-CONTAINING PROTEIN-RELATED"/>
    <property type="match status" value="1"/>
</dbReference>
<dbReference type="PANTHER" id="PTHR33170:SF22">
    <property type="entry name" value="OS10G0417100 PROTEIN"/>
    <property type="match status" value="1"/>
</dbReference>
<accession>A0A2T7DYS2</accession>
<evidence type="ECO:0000313" key="4">
    <source>
        <dbReference type="Proteomes" id="UP000244336"/>
    </source>
</evidence>
<dbReference type="AlphaFoldDB" id="A0A2T7DYS2"/>
<evidence type="ECO:0000259" key="2">
    <source>
        <dbReference type="PROSITE" id="PS50158"/>
    </source>
</evidence>
<keyword evidence="4" id="KW-1185">Reference proteome</keyword>
<dbReference type="InterPro" id="IPR001878">
    <property type="entry name" value="Znf_CCHC"/>
</dbReference>
<evidence type="ECO:0000256" key="1">
    <source>
        <dbReference type="PROSITE-ProRule" id="PRU00047"/>
    </source>
</evidence>
<dbReference type="EMBL" id="CM009752">
    <property type="protein sequence ID" value="PUZ60736.1"/>
    <property type="molecule type" value="Genomic_DNA"/>
</dbReference>
<organism evidence="3 4">
    <name type="scientific">Panicum hallii var. hallii</name>
    <dbReference type="NCBI Taxonomy" id="1504633"/>
    <lineage>
        <taxon>Eukaryota</taxon>
        <taxon>Viridiplantae</taxon>
        <taxon>Streptophyta</taxon>
        <taxon>Embryophyta</taxon>
        <taxon>Tracheophyta</taxon>
        <taxon>Spermatophyta</taxon>
        <taxon>Magnoliopsida</taxon>
        <taxon>Liliopsida</taxon>
        <taxon>Poales</taxon>
        <taxon>Poaceae</taxon>
        <taxon>PACMAD clade</taxon>
        <taxon>Panicoideae</taxon>
        <taxon>Panicodae</taxon>
        <taxon>Paniceae</taxon>
        <taxon>Panicinae</taxon>
        <taxon>Panicum</taxon>
        <taxon>Panicum sect. Panicum</taxon>
    </lineage>
</organism>
<dbReference type="InterPro" id="IPR036875">
    <property type="entry name" value="Znf_CCHC_sf"/>
</dbReference>
<sequence>MGVFGRCGKPGHLPEACVAPVTCLRCKREGHVARVCNEVLLWECIAPFCSFAAAGQGFHIVQGVNADENAREMANCALITILSGEVSGRQLEAEFKAQAGPHSIWRWYAKKVVDNKY</sequence>
<proteinExistence type="predicted"/>